<dbReference type="AlphaFoldDB" id="K7A1K1"/>
<gene>
    <name evidence="13" type="ORF">C427_2809</name>
</gene>
<accession>K7A1K1</accession>
<dbReference type="InterPro" id="IPR050571">
    <property type="entry name" value="Class-IV_PLP-Dep_Aminotrnsfr"/>
</dbReference>
<comment type="cofactor">
    <cofactor evidence="1">
        <name>pyridoxal 5'-phosphate</name>
        <dbReference type="ChEBI" id="CHEBI:597326"/>
    </cofactor>
</comment>
<reference evidence="13 14" key="1">
    <citation type="journal article" date="2013" name="Genome Announc.">
        <title>Complete Genome Sequence of Glaciecola psychrophila Strain 170T.</title>
        <authorList>
            <person name="Yin J."/>
            <person name="Chen J."/>
            <person name="Liu G."/>
            <person name="Yu Y."/>
            <person name="Song L."/>
            <person name="Wang X."/>
            <person name="Qu X."/>
        </authorList>
    </citation>
    <scope>NUCLEOTIDE SEQUENCE [LARGE SCALE GENOMIC DNA]</scope>
    <source>
        <strain evidence="13 14">170</strain>
    </source>
</reference>
<dbReference type="GO" id="GO:0005829">
    <property type="term" value="C:cytosol"/>
    <property type="evidence" value="ECO:0007669"/>
    <property type="project" value="TreeGrafter"/>
</dbReference>
<dbReference type="PANTHER" id="PTHR42743">
    <property type="entry name" value="AMINO-ACID AMINOTRANSFERASE"/>
    <property type="match status" value="1"/>
</dbReference>
<dbReference type="FunFam" id="3.20.10.10:FF:000002">
    <property type="entry name" value="D-alanine aminotransferase"/>
    <property type="match status" value="1"/>
</dbReference>
<evidence type="ECO:0000256" key="2">
    <source>
        <dbReference type="ARBA" id="ARBA00009320"/>
    </source>
</evidence>
<evidence type="ECO:0000256" key="8">
    <source>
        <dbReference type="ARBA" id="ARBA00035676"/>
    </source>
</evidence>
<dbReference type="STRING" id="1129794.C427_2809"/>
<evidence type="ECO:0000256" key="7">
    <source>
        <dbReference type="ARBA" id="ARBA00035633"/>
    </source>
</evidence>
<dbReference type="Gene3D" id="3.20.10.10">
    <property type="entry name" value="D-amino Acid Aminotransferase, subunit A, domain 2"/>
    <property type="match status" value="1"/>
</dbReference>
<evidence type="ECO:0000256" key="4">
    <source>
        <dbReference type="ARBA" id="ARBA00022898"/>
    </source>
</evidence>
<evidence type="ECO:0000313" key="13">
    <source>
        <dbReference type="EMBL" id="AGH44918.1"/>
    </source>
</evidence>
<dbReference type="SUPFAM" id="SSF56752">
    <property type="entry name" value="D-aminoacid aminotransferase-like PLP-dependent enzymes"/>
    <property type="match status" value="1"/>
</dbReference>
<dbReference type="RefSeq" id="WP_007635490.1">
    <property type="nucleotide sequence ID" value="NC_020514.1"/>
</dbReference>
<dbReference type="PATRIC" id="fig|1129794.4.peg.2794"/>
<evidence type="ECO:0000256" key="11">
    <source>
        <dbReference type="ARBA" id="ARBA00069174"/>
    </source>
</evidence>
<dbReference type="NCBIfam" id="NF004761">
    <property type="entry name" value="PRK06092.1"/>
    <property type="match status" value="1"/>
</dbReference>
<dbReference type="eggNOG" id="COG0115">
    <property type="taxonomic scope" value="Bacteria"/>
</dbReference>
<evidence type="ECO:0000313" key="14">
    <source>
        <dbReference type="Proteomes" id="UP000011864"/>
    </source>
</evidence>
<evidence type="ECO:0000256" key="10">
    <source>
        <dbReference type="ARBA" id="ARBA00054027"/>
    </source>
</evidence>
<sequence>MIVNGQQQQQIEIADRAFQYGDGCFTTMAFRNSRLELFDAHISRLKLACKTLYIEFIKWSDIERCIVDSVQSIDDCVVKVIITRGVGGRGYSPQGAANPSFIITHHTIPAHYALWQTDGIKLTISPITLACQPLLAGIKHLNRLEQVLIKHALAKTDYDDAIVCDTQQNIIETSAGNLFWYKDNVWYTADHSVSGVEGVMRNQILAVMQEKDLPCQVVRQDISDLFCAQELFVCNSLMMLVPVVSLFNPVTQQNKHYVIEQTKLMQHYIQHTINLKALKV</sequence>
<dbReference type="InterPro" id="IPR043132">
    <property type="entry name" value="BCAT-like_C"/>
</dbReference>
<dbReference type="Proteomes" id="UP000011864">
    <property type="component" value="Chromosome"/>
</dbReference>
<dbReference type="GO" id="GO:0008696">
    <property type="term" value="F:4-amino-4-deoxychorismate lyase activity"/>
    <property type="evidence" value="ECO:0007669"/>
    <property type="project" value="UniProtKB-UniRule"/>
</dbReference>
<comment type="catalytic activity">
    <reaction evidence="9">
        <text>4-amino-4-deoxychorismate = 4-aminobenzoate + pyruvate + H(+)</text>
        <dbReference type="Rhea" id="RHEA:16201"/>
        <dbReference type="ChEBI" id="CHEBI:15361"/>
        <dbReference type="ChEBI" id="CHEBI:15378"/>
        <dbReference type="ChEBI" id="CHEBI:17836"/>
        <dbReference type="ChEBI" id="CHEBI:58406"/>
        <dbReference type="EC" id="4.1.3.38"/>
    </reaction>
</comment>
<evidence type="ECO:0000256" key="6">
    <source>
        <dbReference type="ARBA" id="ARBA00023239"/>
    </source>
</evidence>
<dbReference type="GO" id="GO:0030170">
    <property type="term" value="F:pyridoxal phosphate binding"/>
    <property type="evidence" value="ECO:0007669"/>
    <property type="project" value="InterPro"/>
</dbReference>
<organism evidence="13 14">
    <name type="scientific">Paraglaciecola psychrophila 170</name>
    <dbReference type="NCBI Taxonomy" id="1129794"/>
    <lineage>
        <taxon>Bacteria</taxon>
        <taxon>Pseudomonadati</taxon>
        <taxon>Pseudomonadota</taxon>
        <taxon>Gammaproteobacteria</taxon>
        <taxon>Alteromonadales</taxon>
        <taxon>Alteromonadaceae</taxon>
        <taxon>Paraglaciecola</taxon>
    </lineage>
</organism>
<protein>
    <recommendedName>
        <fullName evidence="11 12">Aminodeoxychorismate lyase</fullName>
        <ecNumber evidence="8 12">4.1.3.38</ecNumber>
    </recommendedName>
</protein>
<dbReference type="EMBL" id="CP003837">
    <property type="protein sequence ID" value="AGH44918.1"/>
    <property type="molecule type" value="Genomic_DNA"/>
</dbReference>
<keyword evidence="5" id="KW-0289">Folate biosynthesis</keyword>
<evidence type="ECO:0000256" key="1">
    <source>
        <dbReference type="ARBA" id="ARBA00001933"/>
    </source>
</evidence>
<evidence type="ECO:0000256" key="5">
    <source>
        <dbReference type="ARBA" id="ARBA00022909"/>
    </source>
</evidence>
<keyword evidence="6" id="KW-0456">Lyase</keyword>
<dbReference type="KEGG" id="gps:C427_2809"/>
<dbReference type="HOGENOM" id="CLU_020844_2_1_6"/>
<dbReference type="Pfam" id="PF01063">
    <property type="entry name" value="Aminotran_4"/>
    <property type="match status" value="1"/>
</dbReference>
<evidence type="ECO:0000256" key="9">
    <source>
        <dbReference type="ARBA" id="ARBA00049529"/>
    </source>
</evidence>
<dbReference type="OrthoDB" id="9805628at2"/>
<dbReference type="InterPro" id="IPR036038">
    <property type="entry name" value="Aminotransferase-like"/>
</dbReference>
<keyword evidence="4" id="KW-0663">Pyridoxal phosphate</keyword>
<name>K7A1K1_9ALTE</name>
<dbReference type="Gene3D" id="3.30.470.10">
    <property type="match status" value="1"/>
</dbReference>
<dbReference type="InterPro" id="IPR017824">
    <property type="entry name" value="Aminodeoxychorismate_lyase_IV"/>
</dbReference>
<dbReference type="GO" id="GO:0008153">
    <property type="term" value="P:4-aminobenzoate biosynthetic process"/>
    <property type="evidence" value="ECO:0007669"/>
    <property type="project" value="UniProtKB-UniRule"/>
</dbReference>
<dbReference type="InterPro" id="IPR001544">
    <property type="entry name" value="Aminotrans_IV"/>
</dbReference>
<dbReference type="PANTHER" id="PTHR42743:SF2">
    <property type="entry name" value="AMINODEOXYCHORISMATE LYASE"/>
    <property type="match status" value="1"/>
</dbReference>
<proteinExistence type="inferred from homology"/>
<comment type="function">
    <text evidence="10">Involved in the biosynthesis of p-aminobenzoate (PABA), a precursor of tetrahydrofolate. Converts 4-amino-4-deoxychorismate into 4-aminobenzoate (PABA) and pyruvate.</text>
</comment>
<comment type="pathway">
    <text evidence="7">Cofactor biosynthesis; tetrahydrofolate biosynthesis; 4-aminobenzoate from chorismate: step 2/2.</text>
</comment>
<dbReference type="CDD" id="cd01559">
    <property type="entry name" value="ADCL_like"/>
    <property type="match status" value="1"/>
</dbReference>
<evidence type="ECO:0000256" key="12">
    <source>
        <dbReference type="NCBIfam" id="TIGR03461"/>
    </source>
</evidence>
<comment type="similarity">
    <text evidence="2">Belongs to the class-IV pyridoxal-phosphate-dependent aminotransferase family.</text>
</comment>
<dbReference type="InterPro" id="IPR043131">
    <property type="entry name" value="BCAT-like_N"/>
</dbReference>
<comment type="subunit">
    <text evidence="3">Homodimer.</text>
</comment>
<dbReference type="NCBIfam" id="TIGR03461">
    <property type="entry name" value="pabC_Proteo"/>
    <property type="match status" value="1"/>
</dbReference>
<keyword evidence="14" id="KW-1185">Reference proteome</keyword>
<dbReference type="GO" id="GO:0046656">
    <property type="term" value="P:folic acid biosynthetic process"/>
    <property type="evidence" value="ECO:0007669"/>
    <property type="project" value="UniProtKB-KW"/>
</dbReference>
<dbReference type="EC" id="4.1.3.38" evidence="8 12"/>
<evidence type="ECO:0000256" key="3">
    <source>
        <dbReference type="ARBA" id="ARBA00011738"/>
    </source>
</evidence>